<protein>
    <submittedName>
        <fullName evidence="3">Uncharacterized protein</fullName>
    </submittedName>
</protein>
<feature type="transmembrane region" description="Helical" evidence="2">
    <location>
        <begin position="183"/>
        <end position="205"/>
    </location>
</feature>
<dbReference type="Proteomes" id="UP000018144">
    <property type="component" value="Unassembled WGS sequence"/>
</dbReference>
<proteinExistence type="predicted"/>
<sequence length="235" mass="26682">MASHPPTALSRSHEDPPPSYEDSEDEGLGAPPTYEDSASEKRSRSQRTSPPPSYQEPSSTPSRKTRSTRTNRIRRRARRHKTPNESNPAMHNDAPDSCNPTHRYRPQAQSASTSTTASITGNSQSRDAPQGPWQTPDDDDEWYTPPGAENRIDYIDPATGKLKYPHCWPDFKSSEHPDNFRHMFTLVLVIITVTIPLMLLLYLAWDNFRNTLVNDPDPLKAPYNDEDDYVYDKLS</sequence>
<keyword evidence="4" id="KW-1185">Reference proteome</keyword>
<dbReference type="EMBL" id="HF935497">
    <property type="protein sequence ID" value="CCX30879.1"/>
    <property type="molecule type" value="Genomic_DNA"/>
</dbReference>
<evidence type="ECO:0000313" key="3">
    <source>
        <dbReference type="EMBL" id="CCX30879.1"/>
    </source>
</evidence>
<keyword evidence="2" id="KW-0472">Membrane</keyword>
<organism evidence="3 4">
    <name type="scientific">Pyronema omphalodes (strain CBS 100304)</name>
    <name type="common">Pyronema confluens</name>
    <dbReference type="NCBI Taxonomy" id="1076935"/>
    <lineage>
        <taxon>Eukaryota</taxon>
        <taxon>Fungi</taxon>
        <taxon>Dikarya</taxon>
        <taxon>Ascomycota</taxon>
        <taxon>Pezizomycotina</taxon>
        <taxon>Pezizomycetes</taxon>
        <taxon>Pezizales</taxon>
        <taxon>Pyronemataceae</taxon>
        <taxon>Pyronema</taxon>
    </lineage>
</organism>
<name>U4LFK2_PYROM</name>
<accession>U4LFK2</accession>
<dbReference type="OrthoDB" id="10649939at2759"/>
<keyword evidence="2" id="KW-0812">Transmembrane</keyword>
<evidence type="ECO:0000256" key="2">
    <source>
        <dbReference type="SAM" id="Phobius"/>
    </source>
</evidence>
<feature type="compositionally biased region" description="Basic residues" evidence="1">
    <location>
        <begin position="63"/>
        <end position="81"/>
    </location>
</feature>
<feature type="compositionally biased region" description="Low complexity" evidence="1">
    <location>
        <begin position="107"/>
        <end position="118"/>
    </location>
</feature>
<evidence type="ECO:0000256" key="1">
    <source>
        <dbReference type="SAM" id="MobiDB-lite"/>
    </source>
</evidence>
<evidence type="ECO:0000313" key="4">
    <source>
        <dbReference type="Proteomes" id="UP000018144"/>
    </source>
</evidence>
<dbReference type="AlphaFoldDB" id="U4LFK2"/>
<feature type="region of interest" description="Disordered" evidence="1">
    <location>
        <begin position="1"/>
        <end position="147"/>
    </location>
</feature>
<keyword evidence="2" id="KW-1133">Transmembrane helix</keyword>
<reference evidence="3 4" key="1">
    <citation type="journal article" date="2013" name="PLoS Genet.">
        <title>The genome and development-dependent transcriptomes of Pyronema confluens: a window into fungal evolution.</title>
        <authorList>
            <person name="Traeger S."/>
            <person name="Altegoer F."/>
            <person name="Freitag M."/>
            <person name="Gabaldon T."/>
            <person name="Kempken F."/>
            <person name="Kumar A."/>
            <person name="Marcet-Houben M."/>
            <person name="Poggeler S."/>
            <person name="Stajich J.E."/>
            <person name="Nowrousian M."/>
        </authorList>
    </citation>
    <scope>NUCLEOTIDE SEQUENCE [LARGE SCALE GENOMIC DNA]</scope>
    <source>
        <strain evidence="4">CBS 100304</strain>
        <tissue evidence="3">Vegetative mycelium</tissue>
    </source>
</reference>
<gene>
    <name evidence="3" type="ORF">PCON_09480</name>
</gene>